<gene>
    <name evidence="2" type="ORF">W911_01960</name>
</gene>
<dbReference type="KEGG" id="hni:W911_01960"/>
<dbReference type="InterPro" id="IPR025570">
    <property type="entry name" value="DUF4337"/>
</dbReference>
<dbReference type="HOGENOM" id="CLU_098538_2_0_5"/>
<keyword evidence="1" id="KW-0812">Transmembrane</keyword>
<keyword evidence="1" id="KW-1133">Transmembrane helix</keyword>
<keyword evidence="3" id="KW-1185">Reference proteome</keyword>
<dbReference type="RefSeq" id="WP_023785824.1">
    <property type="nucleotide sequence ID" value="NC_022997.1"/>
</dbReference>
<evidence type="ECO:0008006" key="4">
    <source>
        <dbReference type="Google" id="ProtNLM"/>
    </source>
</evidence>
<dbReference type="AlphaFoldDB" id="V5SBU3"/>
<dbReference type="OrthoDB" id="7992954at2"/>
<feature type="transmembrane region" description="Helical" evidence="1">
    <location>
        <begin position="148"/>
        <end position="171"/>
    </location>
</feature>
<sequence length="197" mass="21086">MASEDSLKDAGNGSARSRDRWIGVYIGALAVALAICAMGGANAAKEANHSNIEATNVWGFFQAKNMRRHVLRLQVDELELQLASDTVTQPLRAAIETKIAAYQALDKQLTSDPESNEGLDELFHRGKALEDARDIAASRDPYFDWGEALLQIAIVLAGVAIISSGTMLIVLSTLVGAAGLAMTVNGFFLLVQLPFIA</sequence>
<dbReference type="Pfam" id="PF14235">
    <property type="entry name" value="DUF4337"/>
    <property type="match status" value="1"/>
</dbReference>
<evidence type="ECO:0000313" key="3">
    <source>
        <dbReference type="Proteomes" id="UP000018542"/>
    </source>
</evidence>
<keyword evidence="1" id="KW-0472">Membrane</keyword>
<dbReference type="EMBL" id="CP006912">
    <property type="protein sequence ID" value="AHB47444.1"/>
    <property type="molecule type" value="Genomic_DNA"/>
</dbReference>
<name>V5SBU3_9HYPH</name>
<evidence type="ECO:0000256" key="1">
    <source>
        <dbReference type="SAM" id="Phobius"/>
    </source>
</evidence>
<organism evidence="2 3">
    <name type="scientific">Hyphomicrobium nitrativorans NL23</name>
    <dbReference type="NCBI Taxonomy" id="1029756"/>
    <lineage>
        <taxon>Bacteria</taxon>
        <taxon>Pseudomonadati</taxon>
        <taxon>Pseudomonadota</taxon>
        <taxon>Alphaproteobacteria</taxon>
        <taxon>Hyphomicrobiales</taxon>
        <taxon>Hyphomicrobiaceae</taxon>
        <taxon>Hyphomicrobium</taxon>
    </lineage>
</organism>
<evidence type="ECO:0000313" key="2">
    <source>
        <dbReference type="EMBL" id="AHB47444.1"/>
    </source>
</evidence>
<dbReference type="STRING" id="1029756.W911_01960"/>
<proteinExistence type="predicted"/>
<dbReference type="PATRIC" id="fig|1029756.8.peg.416"/>
<feature type="transmembrane region" description="Helical" evidence="1">
    <location>
        <begin position="177"/>
        <end position="196"/>
    </location>
</feature>
<feature type="transmembrane region" description="Helical" evidence="1">
    <location>
        <begin position="20"/>
        <end position="41"/>
    </location>
</feature>
<dbReference type="Proteomes" id="UP000018542">
    <property type="component" value="Chromosome"/>
</dbReference>
<protein>
    <recommendedName>
        <fullName evidence="4">DUF4337 domain-containing protein</fullName>
    </recommendedName>
</protein>
<reference evidence="2 3" key="1">
    <citation type="journal article" date="2014" name="Genome Announc.">
        <title>Complete Genome Sequence of Hyphomicrobium nitrativorans Strain NL23, a Denitrifying Bacterium Isolated from Biofilm of a Methanol-Fed Denitrification System Treating Seawater at the Montreal Biodome.</title>
        <authorList>
            <person name="Martineau C."/>
            <person name="Villeneuve C."/>
            <person name="Mauffrey F."/>
            <person name="Villemur R."/>
        </authorList>
    </citation>
    <scope>NUCLEOTIDE SEQUENCE [LARGE SCALE GENOMIC DNA]</scope>
    <source>
        <strain evidence="2">NL23</strain>
    </source>
</reference>
<accession>V5SBU3</accession>